<accession>A0A7K3WEJ6</accession>
<dbReference type="AlphaFoldDB" id="A0A7K3WEJ6"/>
<keyword evidence="1" id="KW-0812">Transmembrane</keyword>
<keyword evidence="1" id="KW-1133">Transmembrane helix</keyword>
<dbReference type="EMBL" id="JAAGWK010000018">
    <property type="protein sequence ID" value="NEL54915.1"/>
    <property type="molecule type" value="Genomic_DNA"/>
</dbReference>
<evidence type="ECO:0000313" key="3">
    <source>
        <dbReference type="EMBL" id="NEL54915.1"/>
    </source>
</evidence>
<name>A0A7K3WEJ6_9ACTN</name>
<gene>
    <name evidence="3" type="ORF">G1H19_12970</name>
</gene>
<evidence type="ECO:0000259" key="2">
    <source>
        <dbReference type="Pfam" id="PF11575"/>
    </source>
</evidence>
<organism evidence="3 4">
    <name type="scientific">Goekera deserti</name>
    <dbReference type="NCBI Taxonomy" id="2497753"/>
    <lineage>
        <taxon>Bacteria</taxon>
        <taxon>Bacillati</taxon>
        <taxon>Actinomycetota</taxon>
        <taxon>Actinomycetes</taxon>
        <taxon>Geodermatophilales</taxon>
        <taxon>Geodermatophilaceae</taxon>
        <taxon>Goekera</taxon>
    </lineage>
</organism>
<keyword evidence="1" id="KW-0472">Membrane</keyword>
<sequence length="238" mass="24747">MDDGAQATVSARVPGAGALGLVAPPSGVTVPGAQLADPAWTASVLDDRARRQRTGDRRVLGTLWWYSLSSVLLTPTLAGLLTGRPLSPRLADTQVHLIAGHVPVAATTAAAAGDVLAGLRDTLEQVTAVVAEAGRVRERPLQAVSTDSLANRLLALGRALGDVPGATALAGPLATALGLPAPRYADVDRRRFTRRASCCLAYRVPGDVLCTSCPRRPPVERRVLLEDTAARLPPDLPG</sequence>
<evidence type="ECO:0000256" key="1">
    <source>
        <dbReference type="SAM" id="Phobius"/>
    </source>
</evidence>
<feature type="transmembrane region" description="Helical" evidence="1">
    <location>
        <begin position="63"/>
        <end position="81"/>
    </location>
</feature>
<dbReference type="InterPro" id="IPR024726">
    <property type="entry name" value="FhuF_C"/>
</dbReference>
<reference evidence="3 4" key="1">
    <citation type="submission" date="2020-02" db="EMBL/GenBank/DDBJ databases">
        <title>The whole genome sequence of CPCC 205119.</title>
        <authorList>
            <person name="Jiang Z."/>
        </authorList>
    </citation>
    <scope>NUCLEOTIDE SEQUENCE [LARGE SCALE GENOMIC DNA]</scope>
    <source>
        <strain evidence="3 4">CPCC 205119</strain>
    </source>
</reference>
<proteinExistence type="predicted"/>
<dbReference type="RefSeq" id="WP_152729508.1">
    <property type="nucleotide sequence ID" value="NZ_JAABOZ010000003.1"/>
</dbReference>
<dbReference type="Pfam" id="PF11575">
    <property type="entry name" value="FhuF_C"/>
    <property type="match status" value="1"/>
</dbReference>
<comment type="caution">
    <text evidence="3">The sequence shown here is derived from an EMBL/GenBank/DDBJ whole genome shotgun (WGS) entry which is preliminary data.</text>
</comment>
<keyword evidence="4" id="KW-1185">Reference proteome</keyword>
<evidence type="ECO:0000313" key="4">
    <source>
        <dbReference type="Proteomes" id="UP000470470"/>
    </source>
</evidence>
<dbReference type="Proteomes" id="UP000470470">
    <property type="component" value="Unassembled WGS sequence"/>
</dbReference>
<feature type="domain" description="Ferric siderophore reductase C-terminal" evidence="2">
    <location>
        <begin position="195"/>
        <end position="215"/>
    </location>
</feature>
<dbReference type="GO" id="GO:0051537">
    <property type="term" value="F:2 iron, 2 sulfur cluster binding"/>
    <property type="evidence" value="ECO:0007669"/>
    <property type="project" value="InterPro"/>
</dbReference>
<protein>
    <submittedName>
        <fullName evidence="3">Iron reductase</fullName>
    </submittedName>
</protein>